<dbReference type="GO" id="GO:0005315">
    <property type="term" value="F:phosphate transmembrane transporter activity"/>
    <property type="evidence" value="ECO:0007669"/>
    <property type="project" value="InterPro"/>
</dbReference>
<keyword evidence="5 8" id="KW-0812">Transmembrane</keyword>
<dbReference type="PANTHER" id="PTHR11101">
    <property type="entry name" value="PHOSPHATE TRANSPORTER"/>
    <property type="match status" value="1"/>
</dbReference>
<evidence type="ECO:0000256" key="4">
    <source>
        <dbReference type="ARBA" id="ARBA00022592"/>
    </source>
</evidence>
<comment type="subcellular location">
    <subcellularLocation>
        <location evidence="1">Membrane</location>
        <topology evidence="1">Multi-pass membrane protein</topology>
    </subcellularLocation>
</comment>
<dbReference type="GO" id="GO:0016020">
    <property type="term" value="C:membrane"/>
    <property type="evidence" value="ECO:0007669"/>
    <property type="project" value="UniProtKB-SubCell"/>
</dbReference>
<dbReference type="Pfam" id="PF01384">
    <property type="entry name" value="PHO4"/>
    <property type="match status" value="1"/>
</dbReference>
<feature type="transmembrane region" description="Helical" evidence="8">
    <location>
        <begin position="60"/>
        <end position="78"/>
    </location>
</feature>
<proteinExistence type="inferred from homology"/>
<comment type="caution">
    <text evidence="9">The sequence shown here is derived from an EMBL/GenBank/DDBJ whole genome shotgun (WGS) entry which is preliminary data.</text>
</comment>
<evidence type="ECO:0000256" key="6">
    <source>
        <dbReference type="ARBA" id="ARBA00022989"/>
    </source>
</evidence>
<reference evidence="9 10" key="1">
    <citation type="journal article" date="2014" name="Genome Biol. Evol.">
        <title>The genome of the myxosporean Thelohanellus kitauei shows adaptations to nutrient acquisition within its fish host.</title>
        <authorList>
            <person name="Yang Y."/>
            <person name="Xiong J."/>
            <person name="Zhou Z."/>
            <person name="Huo F."/>
            <person name="Miao W."/>
            <person name="Ran C."/>
            <person name="Liu Y."/>
            <person name="Zhang J."/>
            <person name="Feng J."/>
            <person name="Wang M."/>
            <person name="Wang M."/>
            <person name="Wang L."/>
            <person name="Yao B."/>
        </authorList>
    </citation>
    <scope>NUCLEOTIDE SEQUENCE [LARGE SCALE GENOMIC DNA]</scope>
    <source>
        <strain evidence="9">Wuqing</strain>
    </source>
</reference>
<keyword evidence="10" id="KW-1185">Reference proteome</keyword>
<accession>A0A0C2MCY0</accession>
<comment type="similarity">
    <text evidence="2">Belongs to the inorganic phosphate transporter (PiT) (TC 2.A.20) family.</text>
</comment>
<feature type="transmembrane region" description="Helical" evidence="8">
    <location>
        <begin position="84"/>
        <end position="107"/>
    </location>
</feature>
<dbReference type="Proteomes" id="UP000031668">
    <property type="component" value="Unassembled WGS sequence"/>
</dbReference>
<gene>
    <name evidence="9" type="ORF">RF11_07067</name>
</gene>
<dbReference type="AlphaFoldDB" id="A0A0C2MCY0"/>
<evidence type="ECO:0000256" key="2">
    <source>
        <dbReference type="ARBA" id="ARBA00009916"/>
    </source>
</evidence>
<keyword evidence="6 8" id="KW-1133">Transmembrane helix</keyword>
<dbReference type="InterPro" id="IPR001204">
    <property type="entry name" value="Phos_transporter"/>
</dbReference>
<feature type="transmembrane region" description="Helical" evidence="8">
    <location>
        <begin position="128"/>
        <end position="144"/>
    </location>
</feature>
<feature type="transmembrane region" description="Helical" evidence="8">
    <location>
        <begin position="30"/>
        <end position="48"/>
    </location>
</feature>
<evidence type="ECO:0000313" key="9">
    <source>
        <dbReference type="EMBL" id="KII62149.1"/>
    </source>
</evidence>
<dbReference type="PANTHER" id="PTHR11101:SF80">
    <property type="entry name" value="PHOSPHATE TRANSPORTER"/>
    <property type="match status" value="1"/>
</dbReference>
<evidence type="ECO:0000256" key="3">
    <source>
        <dbReference type="ARBA" id="ARBA00022448"/>
    </source>
</evidence>
<evidence type="ECO:0000256" key="7">
    <source>
        <dbReference type="ARBA" id="ARBA00023136"/>
    </source>
</evidence>
<protein>
    <submittedName>
        <fullName evidence="9">Sodium-dependent phosphate transporter 2</fullName>
    </submittedName>
</protein>
<evidence type="ECO:0000256" key="8">
    <source>
        <dbReference type="SAM" id="Phobius"/>
    </source>
</evidence>
<organism evidence="9 10">
    <name type="scientific">Thelohanellus kitauei</name>
    <name type="common">Myxosporean</name>
    <dbReference type="NCBI Taxonomy" id="669202"/>
    <lineage>
        <taxon>Eukaryota</taxon>
        <taxon>Metazoa</taxon>
        <taxon>Cnidaria</taxon>
        <taxon>Myxozoa</taxon>
        <taxon>Myxosporea</taxon>
        <taxon>Bivalvulida</taxon>
        <taxon>Platysporina</taxon>
        <taxon>Myxobolidae</taxon>
        <taxon>Thelohanellus</taxon>
    </lineage>
</organism>
<name>A0A0C2MCY0_THEKT</name>
<keyword evidence="3" id="KW-0813">Transport</keyword>
<dbReference type="GO" id="GO:0035435">
    <property type="term" value="P:phosphate ion transmembrane transport"/>
    <property type="evidence" value="ECO:0007669"/>
    <property type="project" value="TreeGrafter"/>
</dbReference>
<evidence type="ECO:0000256" key="5">
    <source>
        <dbReference type="ARBA" id="ARBA00022692"/>
    </source>
</evidence>
<dbReference type="EMBL" id="JWZT01005098">
    <property type="protein sequence ID" value="KII62149.1"/>
    <property type="molecule type" value="Genomic_DNA"/>
</dbReference>
<sequence>MFNISNASYFGHALNSSVTKTRDIREMQLMFGYLAIILSCAIWTSFANVRSLPISTTQSIVGGIVGYALILMYGRGIQWHTIKYITASWIVTPFVSGLISVGFYIFCKSLKVRKMVNKTSRCSTILDYSIYFIVLYFVSFSITVNDPFGNVFDHRIF</sequence>
<evidence type="ECO:0000256" key="1">
    <source>
        <dbReference type="ARBA" id="ARBA00004141"/>
    </source>
</evidence>
<dbReference type="OrthoDB" id="260807at2759"/>
<keyword evidence="7 8" id="KW-0472">Membrane</keyword>
<evidence type="ECO:0000313" key="10">
    <source>
        <dbReference type="Proteomes" id="UP000031668"/>
    </source>
</evidence>
<keyword evidence="4" id="KW-0592">Phosphate transport</keyword>